<feature type="compositionally biased region" description="Basic and acidic residues" evidence="1">
    <location>
        <begin position="394"/>
        <end position="420"/>
    </location>
</feature>
<feature type="compositionally biased region" description="Basic and acidic residues" evidence="1">
    <location>
        <begin position="213"/>
        <end position="223"/>
    </location>
</feature>
<reference evidence="2 3" key="1">
    <citation type="journal article" date="2014" name="Am. J. Bot.">
        <title>Genome assembly and annotation for red clover (Trifolium pratense; Fabaceae).</title>
        <authorList>
            <person name="Istvanek J."/>
            <person name="Jaros M."/>
            <person name="Krenek A."/>
            <person name="Repkova J."/>
        </authorList>
    </citation>
    <scope>NUCLEOTIDE SEQUENCE [LARGE SCALE GENOMIC DNA]</scope>
    <source>
        <strain evidence="3">cv. Tatra</strain>
        <tissue evidence="2">Young leaves</tissue>
    </source>
</reference>
<feature type="compositionally biased region" description="Basic residues" evidence="1">
    <location>
        <begin position="245"/>
        <end position="255"/>
    </location>
</feature>
<protein>
    <submittedName>
        <fullName evidence="2">Uncharacterized protein</fullName>
    </submittedName>
</protein>
<evidence type="ECO:0000313" key="3">
    <source>
        <dbReference type="Proteomes" id="UP000236291"/>
    </source>
</evidence>
<feature type="region of interest" description="Disordered" evidence="1">
    <location>
        <begin position="236"/>
        <end position="255"/>
    </location>
</feature>
<accession>A0A2K3M9Q9</accession>
<dbReference type="AlphaFoldDB" id="A0A2K3M9Q9"/>
<organism evidence="2 3">
    <name type="scientific">Trifolium pratense</name>
    <name type="common">Red clover</name>
    <dbReference type="NCBI Taxonomy" id="57577"/>
    <lineage>
        <taxon>Eukaryota</taxon>
        <taxon>Viridiplantae</taxon>
        <taxon>Streptophyta</taxon>
        <taxon>Embryophyta</taxon>
        <taxon>Tracheophyta</taxon>
        <taxon>Spermatophyta</taxon>
        <taxon>Magnoliopsida</taxon>
        <taxon>eudicotyledons</taxon>
        <taxon>Gunneridae</taxon>
        <taxon>Pentapetalae</taxon>
        <taxon>rosids</taxon>
        <taxon>fabids</taxon>
        <taxon>Fabales</taxon>
        <taxon>Fabaceae</taxon>
        <taxon>Papilionoideae</taxon>
        <taxon>50 kb inversion clade</taxon>
        <taxon>NPAAA clade</taxon>
        <taxon>Hologalegina</taxon>
        <taxon>IRL clade</taxon>
        <taxon>Trifolieae</taxon>
        <taxon>Trifolium</taxon>
    </lineage>
</organism>
<gene>
    <name evidence="2" type="ORF">L195_g043607</name>
</gene>
<evidence type="ECO:0000313" key="2">
    <source>
        <dbReference type="EMBL" id="PNX87517.1"/>
    </source>
</evidence>
<name>A0A2K3M9Q9_TRIPR</name>
<proteinExistence type="predicted"/>
<dbReference type="EMBL" id="ASHM01054036">
    <property type="protein sequence ID" value="PNX87517.1"/>
    <property type="molecule type" value="Genomic_DNA"/>
</dbReference>
<feature type="region of interest" description="Disordered" evidence="1">
    <location>
        <begin position="394"/>
        <end position="426"/>
    </location>
</feature>
<reference evidence="2 3" key="2">
    <citation type="journal article" date="2017" name="Front. Plant Sci.">
        <title>Gene Classification and Mining of Molecular Markers Useful in Red Clover (Trifolium pratense) Breeding.</title>
        <authorList>
            <person name="Istvanek J."/>
            <person name="Dluhosova J."/>
            <person name="Dluhos P."/>
            <person name="Patkova L."/>
            <person name="Nedelnik J."/>
            <person name="Repkova J."/>
        </authorList>
    </citation>
    <scope>NUCLEOTIDE SEQUENCE [LARGE SCALE GENOMIC DNA]</scope>
    <source>
        <strain evidence="3">cv. Tatra</strain>
        <tissue evidence="2">Young leaves</tissue>
    </source>
</reference>
<feature type="region of interest" description="Disordered" evidence="1">
    <location>
        <begin position="43"/>
        <end position="87"/>
    </location>
</feature>
<dbReference type="Proteomes" id="UP000236291">
    <property type="component" value="Unassembled WGS sequence"/>
</dbReference>
<feature type="compositionally biased region" description="Basic and acidic residues" evidence="1">
    <location>
        <begin position="69"/>
        <end position="84"/>
    </location>
</feature>
<evidence type="ECO:0000256" key="1">
    <source>
        <dbReference type="SAM" id="MobiDB-lite"/>
    </source>
</evidence>
<feature type="region of interest" description="Disordered" evidence="1">
    <location>
        <begin position="190"/>
        <end position="230"/>
    </location>
</feature>
<comment type="caution">
    <text evidence="2">The sequence shown here is derived from an EMBL/GenBank/DDBJ whole genome shotgun (WGS) entry which is preliminary data.</text>
</comment>
<sequence>MDVARLLIRTSCQQPVDEFLNVNVNGETFHLRIIEDSYGPMRLMLSQPQGRNGRDNNRDSSDDEEEEDERRLMAAEEDHDRESEGEGDNLMALNSLVIANNSPIIAMDQAEDLNFEREKSGEFSNNSIYVDPNLYTANCDSARGCAELEGGVEEKDILNVINENLLGQEVAAVGPTESIKSHQDAIGGVNRGLSNSENLGRTHKPNSLCYRDSGGKGERKRGVYSDGPRQVYNKLNYDPKSFNTPHKKKFTHKNKGKALQTVIPPSASLRKQHQLVQSLISRNSTARSSSSVVRPAHSNGFAKHQREGVVTEGVTRNPPSNFISRKLQASSISSAGDILCCSSINSSDIRNCNKIFLKKYDREVASKVWNGALELGVEVTSLAVEKAKELKTKGNSEEKCIQEIQPNEKRDAEERFRREQQPSLHQ</sequence>